<evidence type="ECO:0000256" key="2">
    <source>
        <dbReference type="ARBA" id="ARBA00022692"/>
    </source>
</evidence>
<organism evidence="7 8">
    <name type="scientific">Cellvibrio fibrivorans</name>
    <dbReference type="NCBI Taxonomy" id="126350"/>
    <lineage>
        <taxon>Bacteria</taxon>
        <taxon>Pseudomonadati</taxon>
        <taxon>Pseudomonadota</taxon>
        <taxon>Gammaproteobacteria</taxon>
        <taxon>Cellvibrionales</taxon>
        <taxon>Cellvibrionaceae</taxon>
        <taxon>Cellvibrio</taxon>
    </lineage>
</organism>
<keyword evidence="2 5" id="KW-0812">Transmembrane</keyword>
<dbReference type="PANTHER" id="PTHR37422:SF13">
    <property type="entry name" value="LIPOPOLYSACCHARIDE BIOSYNTHESIS PROTEIN PA4999-RELATED"/>
    <property type="match status" value="1"/>
</dbReference>
<feature type="transmembrane region" description="Helical" evidence="5">
    <location>
        <begin position="90"/>
        <end position="109"/>
    </location>
</feature>
<evidence type="ECO:0000313" key="7">
    <source>
        <dbReference type="EMBL" id="MDR7088363.1"/>
    </source>
</evidence>
<keyword evidence="4 5" id="KW-0472">Membrane</keyword>
<keyword evidence="3 5" id="KW-1133">Transmembrane helix</keyword>
<comment type="subcellular location">
    <subcellularLocation>
        <location evidence="1">Membrane</location>
        <topology evidence="1">Multi-pass membrane protein</topology>
    </subcellularLocation>
</comment>
<feature type="transmembrane region" description="Helical" evidence="5">
    <location>
        <begin position="228"/>
        <end position="246"/>
    </location>
</feature>
<keyword evidence="8" id="KW-1185">Reference proteome</keyword>
<name>A0ABU1UTA0_9GAMM</name>
<evidence type="ECO:0000256" key="5">
    <source>
        <dbReference type="SAM" id="Phobius"/>
    </source>
</evidence>
<feature type="transmembrane region" description="Helical" evidence="5">
    <location>
        <begin position="339"/>
        <end position="359"/>
    </location>
</feature>
<gene>
    <name evidence="7" type="ORF">J2X05_000366</name>
</gene>
<comment type="caution">
    <text evidence="7">The sequence shown here is derived from an EMBL/GenBank/DDBJ whole genome shotgun (WGS) entry which is preliminary data.</text>
</comment>
<dbReference type="PANTHER" id="PTHR37422">
    <property type="entry name" value="TEICHURONIC ACID BIOSYNTHESIS PROTEIN TUAE"/>
    <property type="match status" value="1"/>
</dbReference>
<reference evidence="7 8" key="1">
    <citation type="submission" date="2023-07" db="EMBL/GenBank/DDBJ databases">
        <title>Sorghum-associated microbial communities from plants grown in Nebraska, USA.</title>
        <authorList>
            <person name="Schachtman D."/>
        </authorList>
    </citation>
    <scope>NUCLEOTIDE SEQUENCE [LARGE SCALE GENOMIC DNA]</scope>
    <source>
        <strain evidence="7 8">BE190</strain>
    </source>
</reference>
<evidence type="ECO:0000256" key="1">
    <source>
        <dbReference type="ARBA" id="ARBA00004141"/>
    </source>
</evidence>
<accession>A0ABU1UTA0</accession>
<dbReference type="EMBL" id="JAVDVX010000001">
    <property type="protein sequence ID" value="MDR7088363.1"/>
    <property type="molecule type" value="Genomic_DNA"/>
</dbReference>
<dbReference type="InterPro" id="IPR007016">
    <property type="entry name" value="O-antigen_ligase-rel_domated"/>
</dbReference>
<evidence type="ECO:0000259" key="6">
    <source>
        <dbReference type="Pfam" id="PF04932"/>
    </source>
</evidence>
<feature type="transmembrane region" description="Helical" evidence="5">
    <location>
        <begin position="65"/>
        <end position="84"/>
    </location>
</feature>
<protein>
    <recommendedName>
        <fullName evidence="6">O-antigen ligase-related domain-containing protein</fullName>
    </recommendedName>
</protein>
<dbReference type="Proteomes" id="UP001253595">
    <property type="component" value="Unassembled WGS sequence"/>
</dbReference>
<feature type="transmembrane region" description="Helical" evidence="5">
    <location>
        <begin position="121"/>
        <end position="139"/>
    </location>
</feature>
<evidence type="ECO:0000256" key="4">
    <source>
        <dbReference type="ARBA" id="ARBA00023136"/>
    </source>
</evidence>
<feature type="transmembrane region" description="Helical" evidence="5">
    <location>
        <begin position="36"/>
        <end position="53"/>
    </location>
</feature>
<feature type="transmembrane region" description="Helical" evidence="5">
    <location>
        <begin position="183"/>
        <end position="200"/>
    </location>
</feature>
<proteinExistence type="predicted"/>
<dbReference type="Pfam" id="PF04932">
    <property type="entry name" value="Wzy_C"/>
    <property type="match status" value="1"/>
</dbReference>
<feature type="transmembrane region" description="Helical" evidence="5">
    <location>
        <begin position="206"/>
        <end position="221"/>
    </location>
</feature>
<sequence length="394" mass="44003">MNLFKRDWREQKLSSWAFGGLWVFVTAFLWSPSRDGVEAVYALAFFIPMLLLLPWRKPELHQYGGWFSVSALAYAGWSCITSVWGSDAGFFILQFLILAAWLLGAAWVIHKKSLDWDKFLYWFLLIGALTATICIAVFYWSHPLAARLEGITLARAPTLVGQVYGVVVLVGILLSWRTSCFKCALGSSLATIPALAALGLSQSRGPLLSLALVLVIGLVWLRPGRKILLTQSCAALLALGAALYFFPLDQALLGRGASFRDQIWWDVIAQMRAQPSLFLSGIGMEASTDIATGIGSYHHAHNAWLDILYRTGVVGLGLALIHLMLLLWSARQYRHLAPLTLWLVYGCGCLFVDSRSLFWEIDTKWLLYWVPAALLAASLVRENNLRVKHPRIKH</sequence>
<evidence type="ECO:0000313" key="8">
    <source>
        <dbReference type="Proteomes" id="UP001253595"/>
    </source>
</evidence>
<dbReference type="RefSeq" id="WP_310067902.1">
    <property type="nucleotide sequence ID" value="NZ_JAVDVX010000001.1"/>
</dbReference>
<feature type="transmembrane region" description="Helical" evidence="5">
    <location>
        <begin position="307"/>
        <end position="327"/>
    </location>
</feature>
<feature type="transmembrane region" description="Helical" evidence="5">
    <location>
        <begin position="159"/>
        <end position="176"/>
    </location>
</feature>
<dbReference type="InterPro" id="IPR051533">
    <property type="entry name" value="WaaL-like"/>
</dbReference>
<feature type="transmembrane region" description="Helical" evidence="5">
    <location>
        <begin position="12"/>
        <end position="30"/>
    </location>
</feature>
<feature type="transmembrane region" description="Helical" evidence="5">
    <location>
        <begin position="365"/>
        <end position="381"/>
    </location>
</feature>
<feature type="domain" description="O-antigen ligase-related" evidence="6">
    <location>
        <begin position="190"/>
        <end position="318"/>
    </location>
</feature>
<evidence type="ECO:0000256" key="3">
    <source>
        <dbReference type="ARBA" id="ARBA00022989"/>
    </source>
</evidence>